<accession>A0A4Y2ITS7</accession>
<protein>
    <submittedName>
        <fullName evidence="1">Uncharacterized protein</fullName>
    </submittedName>
</protein>
<gene>
    <name evidence="1" type="ORF">AVEN_132899_1</name>
</gene>
<comment type="caution">
    <text evidence="1">The sequence shown here is derived from an EMBL/GenBank/DDBJ whole genome shotgun (WGS) entry which is preliminary data.</text>
</comment>
<dbReference type="EMBL" id="BGPR01002875">
    <property type="protein sequence ID" value="GBM80336.1"/>
    <property type="molecule type" value="Genomic_DNA"/>
</dbReference>
<name>A0A4Y2ITS7_ARAVE</name>
<proteinExistence type="predicted"/>
<keyword evidence="2" id="KW-1185">Reference proteome</keyword>
<dbReference type="OrthoDB" id="10190059at2759"/>
<organism evidence="1 2">
    <name type="scientific">Araneus ventricosus</name>
    <name type="common">Orbweaver spider</name>
    <name type="synonym">Epeira ventricosa</name>
    <dbReference type="NCBI Taxonomy" id="182803"/>
    <lineage>
        <taxon>Eukaryota</taxon>
        <taxon>Metazoa</taxon>
        <taxon>Ecdysozoa</taxon>
        <taxon>Arthropoda</taxon>
        <taxon>Chelicerata</taxon>
        <taxon>Arachnida</taxon>
        <taxon>Araneae</taxon>
        <taxon>Araneomorphae</taxon>
        <taxon>Entelegynae</taxon>
        <taxon>Araneoidea</taxon>
        <taxon>Araneidae</taxon>
        <taxon>Araneus</taxon>
    </lineage>
</organism>
<sequence>MPAKGNNTSVEEIAVKVGNSIKKIDISGTVNCQLCSDTIYYRKRGSSAISSHLQTKKHLSKVQAKHQNYTLPANFFGVSKSAAPCSAVPHAPCASSSTTIQMPVNVPLSDRITNAQSLILGVLAENNLLCLLY</sequence>
<reference evidence="1 2" key="1">
    <citation type="journal article" date="2019" name="Sci. Rep.">
        <title>Orb-weaving spider Araneus ventricosus genome elucidates the spidroin gene catalogue.</title>
        <authorList>
            <person name="Kono N."/>
            <person name="Nakamura H."/>
            <person name="Ohtoshi R."/>
            <person name="Moran D.A.P."/>
            <person name="Shinohara A."/>
            <person name="Yoshida Y."/>
            <person name="Fujiwara M."/>
            <person name="Mori M."/>
            <person name="Tomita M."/>
            <person name="Arakawa K."/>
        </authorList>
    </citation>
    <scope>NUCLEOTIDE SEQUENCE [LARGE SCALE GENOMIC DNA]</scope>
</reference>
<evidence type="ECO:0000313" key="1">
    <source>
        <dbReference type="EMBL" id="GBM80336.1"/>
    </source>
</evidence>
<evidence type="ECO:0000313" key="2">
    <source>
        <dbReference type="Proteomes" id="UP000499080"/>
    </source>
</evidence>
<dbReference type="Proteomes" id="UP000499080">
    <property type="component" value="Unassembled WGS sequence"/>
</dbReference>
<dbReference type="AlphaFoldDB" id="A0A4Y2ITS7"/>